<feature type="compositionally biased region" description="Acidic residues" evidence="1">
    <location>
        <begin position="275"/>
        <end position="297"/>
    </location>
</feature>
<feature type="compositionally biased region" description="Acidic residues" evidence="1">
    <location>
        <begin position="165"/>
        <end position="268"/>
    </location>
</feature>
<evidence type="ECO:0000313" key="2">
    <source>
        <dbReference type="EMBL" id="SVC52873.1"/>
    </source>
</evidence>
<protein>
    <submittedName>
        <fullName evidence="2">Uncharacterized protein</fullName>
    </submittedName>
</protein>
<organism evidence="2">
    <name type="scientific">marine metagenome</name>
    <dbReference type="NCBI Taxonomy" id="408172"/>
    <lineage>
        <taxon>unclassified sequences</taxon>
        <taxon>metagenomes</taxon>
        <taxon>ecological metagenomes</taxon>
    </lineage>
</organism>
<accession>A0A382MV38</accession>
<dbReference type="EMBL" id="UINC01096192">
    <property type="protein sequence ID" value="SVC52873.1"/>
    <property type="molecule type" value="Genomic_DNA"/>
</dbReference>
<feature type="region of interest" description="Disordered" evidence="1">
    <location>
        <begin position="150"/>
        <end position="297"/>
    </location>
</feature>
<dbReference type="AlphaFoldDB" id="A0A382MV38"/>
<sequence length="297" mass="32799">MNRSDLRELMGRLETLEALAKLFNNLWFDKIREDIKDTKVQAYLTVFDDAFPQMNHVIEFVRRSAGLLSGGDVTDEQWQRMQSEFDYLHRLLKSQGEDVVGVATVAVPADDDVDPGADVFEEEREALESVEQSDIDSLSDEGEDIDALFAPETDEDDAPSSAAEIIDEEATTGEDEDEDGLAELLEDVDEEDMADEDVDLESLLEESTEGEVEESSADDDVDLDDLLEEEEEDDVEEEEDDVAAGISEDEMTALLDGDAEGKEDEAEEGASTNGADDEADDDDDEAISQDEIDALFG</sequence>
<gene>
    <name evidence="2" type="ORF">METZ01_LOCUS305727</name>
</gene>
<evidence type="ECO:0000256" key="1">
    <source>
        <dbReference type="SAM" id="MobiDB-lite"/>
    </source>
</evidence>
<proteinExistence type="predicted"/>
<name>A0A382MV38_9ZZZZ</name>
<reference evidence="2" key="1">
    <citation type="submission" date="2018-05" db="EMBL/GenBank/DDBJ databases">
        <authorList>
            <person name="Lanie J.A."/>
            <person name="Ng W.-L."/>
            <person name="Kazmierczak K.M."/>
            <person name="Andrzejewski T.M."/>
            <person name="Davidsen T.M."/>
            <person name="Wayne K.J."/>
            <person name="Tettelin H."/>
            <person name="Glass J.I."/>
            <person name="Rusch D."/>
            <person name="Podicherti R."/>
            <person name="Tsui H.-C.T."/>
            <person name="Winkler M.E."/>
        </authorList>
    </citation>
    <scope>NUCLEOTIDE SEQUENCE</scope>
</reference>